<dbReference type="AlphaFoldDB" id="A0A495RHK8"/>
<feature type="domain" description="Glycine transporter" evidence="8">
    <location>
        <begin position="95"/>
        <end position="165"/>
    </location>
</feature>
<keyword evidence="3" id="KW-1003">Cell membrane</keyword>
<comment type="similarity">
    <text evidence="2">Belongs to the UPF0126 family.</text>
</comment>
<evidence type="ECO:0000259" key="8">
    <source>
        <dbReference type="Pfam" id="PF03458"/>
    </source>
</evidence>
<gene>
    <name evidence="9" type="ORF">DES39_0222</name>
</gene>
<feature type="domain" description="Glycine transporter" evidence="8">
    <location>
        <begin position="6"/>
        <end position="79"/>
    </location>
</feature>
<feature type="transmembrane region" description="Helical" evidence="7">
    <location>
        <begin position="152"/>
        <end position="171"/>
    </location>
</feature>
<accession>A0A495RHK8</accession>
<dbReference type="Proteomes" id="UP000278542">
    <property type="component" value="Unassembled WGS sequence"/>
</dbReference>
<dbReference type="Pfam" id="PF03458">
    <property type="entry name" value="Gly_transporter"/>
    <property type="match status" value="2"/>
</dbReference>
<evidence type="ECO:0000256" key="2">
    <source>
        <dbReference type="ARBA" id="ARBA00008193"/>
    </source>
</evidence>
<feature type="transmembrane region" description="Helical" evidence="7">
    <location>
        <begin position="177"/>
        <end position="198"/>
    </location>
</feature>
<reference evidence="9 10" key="1">
    <citation type="submission" date="2018-10" db="EMBL/GenBank/DDBJ databases">
        <title>Genomic Encyclopedia of Type Strains, Phase IV (KMG-IV): sequencing the most valuable type-strain genomes for metagenomic binning, comparative biology and taxonomic classification.</title>
        <authorList>
            <person name="Goeker M."/>
        </authorList>
    </citation>
    <scope>NUCLEOTIDE SEQUENCE [LARGE SCALE GENOMIC DNA]</scope>
    <source>
        <strain evidence="9 10">DSM 22228</strain>
    </source>
</reference>
<keyword evidence="10" id="KW-1185">Reference proteome</keyword>
<dbReference type="GO" id="GO:0005886">
    <property type="term" value="C:plasma membrane"/>
    <property type="evidence" value="ECO:0007669"/>
    <property type="project" value="UniProtKB-SubCell"/>
</dbReference>
<comment type="subcellular location">
    <subcellularLocation>
        <location evidence="1">Cell membrane</location>
        <topology evidence="1">Multi-pass membrane protein</topology>
    </subcellularLocation>
</comment>
<evidence type="ECO:0000256" key="1">
    <source>
        <dbReference type="ARBA" id="ARBA00004651"/>
    </source>
</evidence>
<keyword evidence="6 7" id="KW-0472">Membrane</keyword>
<feature type="transmembrane region" description="Helical" evidence="7">
    <location>
        <begin position="57"/>
        <end position="79"/>
    </location>
</feature>
<dbReference type="PANTHER" id="PTHR30506">
    <property type="entry name" value="INNER MEMBRANE PROTEIN"/>
    <property type="match status" value="1"/>
</dbReference>
<evidence type="ECO:0000256" key="5">
    <source>
        <dbReference type="ARBA" id="ARBA00022989"/>
    </source>
</evidence>
<feature type="transmembrane region" description="Helical" evidence="7">
    <location>
        <begin position="91"/>
        <end position="113"/>
    </location>
</feature>
<comment type="caution">
    <text evidence="9">The sequence shown here is derived from an EMBL/GenBank/DDBJ whole genome shotgun (WGS) entry which is preliminary data.</text>
</comment>
<evidence type="ECO:0000256" key="4">
    <source>
        <dbReference type="ARBA" id="ARBA00022692"/>
    </source>
</evidence>
<feature type="transmembrane region" description="Helical" evidence="7">
    <location>
        <begin position="6"/>
        <end position="24"/>
    </location>
</feature>
<dbReference type="InterPro" id="IPR005115">
    <property type="entry name" value="Gly_transporter"/>
</dbReference>
<dbReference type="PANTHER" id="PTHR30506:SF3">
    <property type="entry name" value="UPF0126 INNER MEMBRANE PROTEIN YADS-RELATED"/>
    <property type="match status" value="1"/>
</dbReference>
<feature type="transmembrane region" description="Helical" evidence="7">
    <location>
        <begin position="31"/>
        <end position="51"/>
    </location>
</feature>
<evidence type="ECO:0000313" key="10">
    <source>
        <dbReference type="Proteomes" id="UP000278542"/>
    </source>
</evidence>
<keyword evidence="5 7" id="KW-1133">Transmembrane helix</keyword>
<sequence>MNYIFWCDILGTIVFAISGVLLASKKEMDPIGALVLGVITAIGGGTIRDIILNHGPIFWITDSTDLWVAIIASLLSMLFIRYSSTSKYPKWLMPILDAIGLAVFVGIGVNKAIASEVNGLVMTCMGVLTGVGGGILRDVLARDIPMVFRTDIYATACLIGGAVHVSAYLYGNLSLDIATLLGIIVTLSIRLLAIYWHLKLPIVEAKKNCSIPTHHQ</sequence>
<evidence type="ECO:0000256" key="3">
    <source>
        <dbReference type="ARBA" id="ARBA00022475"/>
    </source>
</evidence>
<evidence type="ECO:0000313" key="9">
    <source>
        <dbReference type="EMBL" id="RKS87013.1"/>
    </source>
</evidence>
<proteinExistence type="inferred from homology"/>
<feature type="transmembrane region" description="Helical" evidence="7">
    <location>
        <begin position="119"/>
        <end position="140"/>
    </location>
</feature>
<organism evidence="9 10">
    <name type="scientific">Orbus hercynius</name>
    <dbReference type="NCBI Taxonomy" id="593135"/>
    <lineage>
        <taxon>Bacteria</taxon>
        <taxon>Pseudomonadati</taxon>
        <taxon>Pseudomonadota</taxon>
        <taxon>Gammaproteobacteria</taxon>
        <taxon>Orbales</taxon>
        <taxon>Orbaceae</taxon>
        <taxon>Orbus</taxon>
    </lineage>
</organism>
<dbReference type="EMBL" id="RBWY01000001">
    <property type="protein sequence ID" value="RKS87013.1"/>
    <property type="molecule type" value="Genomic_DNA"/>
</dbReference>
<keyword evidence="4 7" id="KW-0812">Transmembrane</keyword>
<dbReference type="RefSeq" id="WP_121143934.1">
    <property type="nucleotide sequence ID" value="NZ_RBWY01000001.1"/>
</dbReference>
<name>A0A495RHK8_9GAMM</name>
<dbReference type="OrthoDB" id="9791874at2"/>
<evidence type="ECO:0000256" key="6">
    <source>
        <dbReference type="ARBA" id="ARBA00023136"/>
    </source>
</evidence>
<evidence type="ECO:0000256" key="7">
    <source>
        <dbReference type="SAM" id="Phobius"/>
    </source>
</evidence>
<protein>
    <submittedName>
        <fullName evidence="9">Putative membrane protein YeiH</fullName>
    </submittedName>
</protein>